<dbReference type="OrthoDB" id="9785951at2"/>
<gene>
    <name evidence="3" type="ORF">ESB04_09875</name>
</gene>
<dbReference type="Gene3D" id="3.60.21.10">
    <property type="match status" value="1"/>
</dbReference>
<dbReference type="InterPro" id="IPR024654">
    <property type="entry name" value="Calcineurin-like_PHP_lpxH"/>
</dbReference>
<dbReference type="InterPro" id="IPR000979">
    <property type="entry name" value="Phosphodiesterase_MJ0936/Vps29"/>
</dbReference>
<dbReference type="SUPFAM" id="SSF56300">
    <property type="entry name" value="Metallo-dependent phosphatases"/>
    <property type="match status" value="1"/>
</dbReference>
<dbReference type="RefSeq" id="WP_129027578.1">
    <property type="nucleotide sequence ID" value="NZ_SDHY01000006.1"/>
</dbReference>
<name>A0A4Q1BXU8_9BACT</name>
<proteinExistence type="inferred from homology"/>
<keyword evidence="4" id="KW-1185">Reference proteome</keyword>
<accession>A0A4Q1BXU8</accession>
<dbReference type="EMBL" id="SDHY01000006">
    <property type="protein sequence ID" value="RXK47538.1"/>
    <property type="molecule type" value="Genomic_DNA"/>
</dbReference>
<dbReference type="Pfam" id="PF12850">
    <property type="entry name" value="Metallophos_2"/>
    <property type="match status" value="1"/>
</dbReference>
<sequence>MKKILILSDTHSFLDPRLEPHLQACDQIWHAGDWGAVQLADQLISYQKPIAGVYGNIDDRTIRNMYPKIMRFKCEEVNIAMTHIAGAPSSYKPDAYEAFSQGIPQIFVCGHSHILQVKRDIKRNNMLFINPGAAGQHGFHPIQTAIQLKIDGSRIFDLEVIHMERNRKVPKEMLEGKM</sequence>
<comment type="similarity">
    <text evidence="1">Belongs to the metallophosphoesterase superfamily. YfcE family.</text>
</comment>
<reference evidence="3 4" key="1">
    <citation type="submission" date="2019-01" db="EMBL/GenBank/DDBJ databases">
        <title>Cytophagaceae bacterium strain CAR-16.</title>
        <authorList>
            <person name="Chen W.-M."/>
        </authorList>
    </citation>
    <scope>NUCLEOTIDE SEQUENCE [LARGE SCALE GENOMIC DNA]</scope>
    <source>
        <strain evidence="3 4">CAR-16</strain>
    </source>
</reference>
<dbReference type="PANTHER" id="PTHR11124">
    <property type="entry name" value="VACUOLAR SORTING PROTEIN VPS29"/>
    <property type="match status" value="1"/>
</dbReference>
<feature type="domain" description="Calcineurin-like phosphoesterase" evidence="2">
    <location>
        <begin position="3"/>
        <end position="151"/>
    </location>
</feature>
<organism evidence="3 4">
    <name type="scientific">Aquirufa rosea</name>
    <dbReference type="NCBI Taxonomy" id="2509241"/>
    <lineage>
        <taxon>Bacteria</taxon>
        <taxon>Pseudomonadati</taxon>
        <taxon>Bacteroidota</taxon>
        <taxon>Cytophagia</taxon>
        <taxon>Cytophagales</taxon>
        <taxon>Flectobacillaceae</taxon>
        <taxon>Aquirufa</taxon>
    </lineage>
</organism>
<evidence type="ECO:0000259" key="2">
    <source>
        <dbReference type="Pfam" id="PF12850"/>
    </source>
</evidence>
<dbReference type="Proteomes" id="UP000289455">
    <property type="component" value="Unassembled WGS sequence"/>
</dbReference>
<comment type="caution">
    <text evidence="3">The sequence shown here is derived from an EMBL/GenBank/DDBJ whole genome shotgun (WGS) entry which is preliminary data.</text>
</comment>
<evidence type="ECO:0000313" key="4">
    <source>
        <dbReference type="Proteomes" id="UP000289455"/>
    </source>
</evidence>
<protein>
    <submittedName>
        <fullName evidence="3">Metallophosphoesterase</fullName>
    </submittedName>
</protein>
<dbReference type="InterPro" id="IPR029052">
    <property type="entry name" value="Metallo-depent_PP-like"/>
</dbReference>
<evidence type="ECO:0000256" key="1">
    <source>
        <dbReference type="ARBA" id="ARBA00008950"/>
    </source>
</evidence>
<dbReference type="AlphaFoldDB" id="A0A4Q1BXU8"/>
<evidence type="ECO:0000313" key="3">
    <source>
        <dbReference type="EMBL" id="RXK47538.1"/>
    </source>
</evidence>